<accession>A0A5S6QCZ9</accession>
<proteinExistence type="predicted"/>
<keyword evidence="2" id="KW-1185">Reference proteome</keyword>
<dbReference type="Proteomes" id="UP000046395">
    <property type="component" value="Unassembled WGS sequence"/>
</dbReference>
<reference evidence="3" key="1">
    <citation type="submission" date="2019-12" db="UniProtKB">
        <authorList>
            <consortium name="WormBaseParasite"/>
        </authorList>
    </citation>
    <scope>IDENTIFICATION</scope>
</reference>
<evidence type="ECO:0000313" key="2">
    <source>
        <dbReference type="Proteomes" id="UP000046395"/>
    </source>
</evidence>
<sequence length="152" mass="17104">MDGEGCGETFQMDIINYSRRDSTLLIDQVKKSVSGDSSDELPDLFVPFFGRPFSLENGRPKKGPAVWRADRKRDPTLFPSQAPVRLAKRSAPPPPRGTLGVRLRARRSAGRRSAFFWDPKKRAFFARASLCVARKLLTKNKFTLAFLHPGLL</sequence>
<dbReference type="WBParaSite" id="TMUE_1000004812.1">
    <property type="protein sequence ID" value="TMUE_1000004812.1"/>
    <property type="gene ID" value="WBGene00299111"/>
</dbReference>
<protein>
    <submittedName>
        <fullName evidence="3">Uncharacterized protein</fullName>
    </submittedName>
</protein>
<evidence type="ECO:0000256" key="1">
    <source>
        <dbReference type="SAM" id="MobiDB-lite"/>
    </source>
</evidence>
<feature type="region of interest" description="Disordered" evidence="1">
    <location>
        <begin position="57"/>
        <end position="98"/>
    </location>
</feature>
<dbReference type="AlphaFoldDB" id="A0A5S6QCZ9"/>
<organism evidence="2 3">
    <name type="scientific">Trichuris muris</name>
    <name type="common">Mouse whipworm</name>
    <dbReference type="NCBI Taxonomy" id="70415"/>
    <lineage>
        <taxon>Eukaryota</taxon>
        <taxon>Metazoa</taxon>
        <taxon>Ecdysozoa</taxon>
        <taxon>Nematoda</taxon>
        <taxon>Enoplea</taxon>
        <taxon>Dorylaimia</taxon>
        <taxon>Trichinellida</taxon>
        <taxon>Trichuridae</taxon>
        <taxon>Trichuris</taxon>
    </lineage>
</organism>
<evidence type="ECO:0000313" key="3">
    <source>
        <dbReference type="WBParaSite" id="TMUE_1000004812.1"/>
    </source>
</evidence>
<name>A0A5S6QCZ9_TRIMR</name>